<gene>
    <name evidence="2" type="ORF">SIL87_06145</name>
</gene>
<evidence type="ECO:0000313" key="2">
    <source>
        <dbReference type="EMBL" id="MDX5930349.1"/>
    </source>
</evidence>
<dbReference type="RefSeq" id="WP_319613301.1">
    <property type="nucleotide sequence ID" value="NZ_JAWXYB010000018.1"/>
</dbReference>
<evidence type="ECO:0000313" key="3">
    <source>
        <dbReference type="Proteomes" id="UP001279553"/>
    </source>
</evidence>
<dbReference type="EMBL" id="JAWXYB010000018">
    <property type="protein sequence ID" value="MDX5930349.1"/>
    <property type="molecule type" value="Genomic_DNA"/>
</dbReference>
<organism evidence="2 3">
    <name type="scientific">Acidiphilium acidophilum</name>
    <name type="common">Thiobacillus acidophilus</name>
    <dbReference type="NCBI Taxonomy" id="76588"/>
    <lineage>
        <taxon>Bacteria</taxon>
        <taxon>Pseudomonadati</taxon>
        <taxon>Pseudomonadota</taxon>
        <taxon>Alphaproteobacteria</taxon>
        <taxon>Acetobacterales</taxon>
        <taxon>Acidocellaceae</taxon>
        <taxon>Acidiphilium</taxon>
    </lineage>
</organism>
<feature type="compositionally biased region" description="Pro residues" evidence="1">
    <location>
        <begin position="197"/>
        <end position="215"/>
    </location>
</feature>
<keyword evidence="3" id="KW-1185">Reference proteome</keyword>
<comment type="caution">
    <text evidence="2">The sequence shown here is derived from an EMBL/GenBank/DDBJ whole genome shotgun (WGS) entry which is preliminary data.</text>
</comment>
<dbReference type="AlphaFoldDB" id="A0AAW9DP76"/>
<dbReference type="Proteomes" id="UP001279553">
    <property type="component" value="Unassembled WGS sequence"/>
</dbReference>
<protein>
    <submittedName>
        <fullName evidence="2">Uncharacterized protein</fullName>
    </submittedName>
</protein>
<name>A0AAW9DP76_ACIAO</name>
<accession>A0AAW9DP76</accession>
<feature type="compositionally biased region" description="Low complexity" evidence="1">
    <location>
        <begin position="82"/>
        <end position="91"/>
    </location>
</feature>
<feature type="compositionally biased region" description="Basic and acidic residues" evidence="1">
    <location>
        <begin position="173"/>
        <end position="196"/>
    </location>
</feature>
<sequence>MSAAPQPLFTRFAGFIGTLRKSIAAAIVPVRNTPARLASPVGLLLYRRLGTIMTRLHDLLARIEAEAGQPRLYRRARHPHPRASSPAEPAAPATPQPKLPRRFGWIARHLPEAPGHAQSLRHFLCEPETEALIASDPRIGRLLRPLCHMLGIDLRLIYRMVPPNDPSSPTPDLTRRHPLLRETARPPRPHRPDRPPPRPPRAPPPPRVPNPPPLRAPTLDDVQSLLDHVFSREKLAYNPDFIAPDFLYVHPK</sequence>
<feature type="region of interest" description="Disordered" evidence="1">
    <location>
        <begin position="76"/>
        <end position="98"/>
    </location>
</feature>
<evidence type="ECO:0000256" key="1">
    <source>
        <dbReference type="SAM" id="MobiDB-lite"/>
    </source>
</evidence>
<feature type="region of interest" description="Disordered" evidence="1">
    <location>
        <begin position="163"/>
        <end position="219"/>
    </location>
</feature>
<proteinExistence type="predicted"/>
<reference evidence="2 3" key="1">
    <citation type="submission" date="2023-11" db="EMBL/GenBank/DDBJ databases">
        <title>MicrobeMod: A computational toolkit for identifying prokaryotic methylation and restriction-modification with nanopore sequencing.</title>
        <authorList>
            <person name="Crits-Christoph A."/>
            <person name="Kang S.C."/>
            <person name="Lee H."/>
            <person name="Ostrov N."/>
        </authorList>
    </citation>
    <scope>NUCLEOTIDE SEQUENCE [LARGE SCALE GENOMIC DNA]</scope>
    <source>
        <strain evidence="2 3">DSMZ 700</strain>
    </source>
</reference>